<gene>
    <name evidence="2" type="ORF">PRZ03_17350</name>
</gene>
<dbReference type="PANTHER" id="PTHR37291:SF1">
    <property type="entry name" value="TYPE IV METHYL-DIRECTED RESTRICTION ENZYME ECOKMCRB SUBUNIT"/>
    <property type="match status" value="1"/>
</dbReference>
<evidence type="ECO:0000313" key="3">
    <source>
        <dbReference type="Proteomes" id="UP001221189"/>
    </source>
</evidence>
<dbReference type="InterPro" id="IPR052934">
    <property type="entry name" value="Methyl-DNA_Rec/Restrict_Enz"/>
</dbReference>
<dbReference type="SUPFAM" id="SSF52540">
    <property type="entry name" value="P-loop containing nucleoside triphosphate hydrolases"/>
    <property type="match status" value="1"/>
</dbReference>
<dbReference type="InterPro" id="IPR027417">
    <property type="entry name" value="P-loop_NTPase"/>
</dbReference>
<keyword evidence="3" id="KW-1185">Reference proteome</keyword>
<dbReference type="Proteomes" id="UP001221189">
    <property type="component" value="Unassembled WGS sequence"/>
</dbReference>
<dbReference type="RefSeq" id="WP_273601486.1">
    <property type="nucleotide sequence ID" value="NZ_JAQQXT010000011.1"/>
</dbReference>
<dbReference type="PANTHER" id="PTHR37291">
    <property type="entry name" value="5-METHYLCYTOSINE-SPECIFIC RESTRICTION ENZYME B"/>
    <property type="match status" value="1"/>
</dbReference>
<organism evidence="2 3">
    <name type="scientific">Roseateles albus</name>
    <dbReference type="NCBI Taxonomy" id="2987525"/>
    <lineage>
        <taxon>Bacteria</taxon>
        <taxon>Pseudomonadati</taxon>
        <taxon>Pseudomonadota</taxon>
        <taxon>Betaproteobacteria</taxon>
        <taxon>Burkholderiales</taxon>
        <taxon>Sphaerotilaceae</taxon>
        <taxon>Roseateles</taxon>
    </lineage>
</organism>
<dbReference type="EMBL" id="JAQQXT010000011">
    <property type="protein sequence ID" value="MDC8773351.1"/>
    <property type="molecule type" value="Genomic_DNA"/>
</dbReference>
<reference evidence="2 3" key="1">
    <citation type="submission" date="2022-10" db="EMBL/GenBank/DDBJ databases">
        <title>Paucibacter sp. hw1 Genome sequencing.</title>
        <authorList>
            <person name="Park S."/>
        </authorList>
    </citation>
    <scope>NUCLEOTIDE SEQUENCE [LARGE SCALE GENOMIC DNA]</scope>
    <source>
        <strain evidence="3">hw1</strain>
    </source>
</reference>
<dbReference type="Gene3D" id="3.40.50.300">
    <property type="entry name" value="P-loop containing nucleotide triphosphate hydrolases"/>
    <property type="match status" value="1"/>
</dbReference>
<feature type="domain" description="ATPase dynein-related AAA" evidence="1">
    <location>
        <begin position="644"/>
        <end position="722"/>
    </location>
</feature>
<accession>A0ABT5KHE0</accession>
<evidence type="ECO:0000313" key="2">
    <source>
        <dbReference type="EMBL" id="MDC8773351.1"/>
    </source>
</evidence>
<dbReference type="InterPro" id="IPR011704">
    <property type="entry name" value="ATPase_dyneun-rel_AAA"/>
</dbReference>
<proteinExistence type="predicted"/>
<dbReference type="Pfam" id="PF07728">
    <property type="entry name" value="AAA_5"/>
    <property type="match status" value="1"/>
</dbReference>
<comment type="caution">
    <text evidence="2">The sequence shown here is derived from an EMBL/GenBank/DDBJ whole genome shotgun (WGS) entry which is preliminary data.</text>
</comment>
<evidence type="ECO:0000259" key="1">
    <source>
        <dbReference type="Pfam" id="PF07728"/>
    </source>
</evidence>
<sequence>MTLARTTQIWDSFVARWPIEALPTMTLDEYATAGNKDCFVYWLESMTDDLGSIWGGSAFKFGVYSRKDQSEKDSAGSAQYSGTHAWLRKYGNSAASAFELVRSIIVGVAQAARTGNLQAIDAADLGDAVKWKIAFLYQDRTAPTIMPVYKRQWLNQLSCMDAKTPCSAMHQKLMAQRGDVDLMQYGEQLWNQVLDAERETAPLSNDDALRYLQTCGQLEAIKPPTIAVAGFRCRNGQELALIRRREKPVLFLSPGDWEARVSRAALKHQAYGPEKNRSAGLAANAPSLDIPHHAVSVTVRNLAQLVELCEAYDEGVEYPMELLASTTLAVPVVTVEANRVELPLNQILYGPPGTGKTYGTIEAALEILDPLHLAAHRVDRAALKRRFDALAHEGRVQFVTFHQSFSYEDFVEGLRADTDAATGQLRYDVTDGVFKTICQTAAVKVTRSEAAPIDIKGRSIWKMSLGNAQSEADVFEECMTQNYALLGYGGGVDFGGCKTRQDVIDRFTSEGITFPNPGNEYSVTSVTNFVTKMKAGDLMVVSDGNLKFRAIGEVAGDYQFKKHQDYDDDFSQMRPMKWLRRYQPSLPHGEVLNSKFSQMTLYQLQPAVVNLEKLQALLGDVGAATKATPEAGAGAGFGPGQSNAARVLIIDEINRGNVSRIFGELITLIEPSKRAGADEALEAVLPYSKGRFSVPSNVYLIGTMNTADRSLTGMDVALRRRFVFKEMSPQPQLLAGIRVGGIAIDELLTVMNQRIEALLDRDHSLGHAYFMPLRATPTLAKLAEIFRHQVLPLLQEYFFEDWQRIQWVLNDHRKPEDFQFVSADPLESDALFGNEVNVSLKPQTWRVNEDAFRCEESYLGVIDHLDAAE</sequence>
<protein>
    <submittedName>
        <fullName evidence="2">AAA family ATPase</fullName>
    </submittedName>
</protein>
<name>A0ABT5KHE0_9BURK</name>